<name>A0A6J6GBK7_9ZZZZ</name>
<gene>
    <name evidence="1" type="ORF">UFOPK1808_00608</name>
</gene>
<dbReference type="AlphaFoldDB" id="A0A6J6GBK7"/>
<reference evidence="1" key="1">
    <citation type="submission" date="2020-05" db="EMBL/GenBank/DDBJ databases">
        <authorList>
            <person name="Chiriac C."/>
            <person name="Salcher M."/>
            <person name="Ghai R."/>
            <person name="Kavagutti S V."/>
        </authorList>
    </citation>
    <scope>NUCLEOTIDE SEQUENCE</scope>
</reference>
<accession>A0A6J6GBK7</accession>
<sequence length="163" mass="16927">MRYRSLVLTLATLATLTSCGSSRSASESTVVGAVKAGTGKVQQGFEKFCASSDALDVALGGGPHGENPAAITDPAQMKTAWTSITKASQAVVAASPTALKSDAALMLKSIDAMNKIFQANDYSLLEMAKKPLVRDQLAAISSDKKVLDASTRFNASLVKNCGK</sequence>
<evidence type="ECO:0000313" key="1">
    <source>
        <dbReference type="EMBL" id="CAB4598626.1"/>
    </source>
</evidence>
<organism evidence="1">
    <name type="scientific">freshwater metagenome</name>
    <dbReference type="NCBI Taxonomy" id="449393"/>
    <lineage>
        <taxon>unclassified sequences</taxon>
        <taxon>metagenomes</taxon>
        <taxon>ecological metagenomes</taxon>
    </lineage>
</organism>
<dbReference type="PROSITE" id="PS51257">
    <property type="entry name" value="PROKAR_LIPOPROTEIN"/>
    <property type="match status" value="1"/>
</dbReference>
<dbReference type="EMBL" id="CAEZUL010000052">
    <property type="protein sequence ID" value="CAB4598626.1"/>
    <property type="molecule type" value="Genomic_DNA"/>
</dbReference>
<proteinExistence type="predicted"/>
<protein>
    <submittedName>
        <fullName evidence="1">Unannotated protein</fullName>
    </submittedName>
</protein>